<dbReference type="AlphaFoldDB" id="D9S5C1"/>
<dbReference type="HOGENOM" id="CLU_3118057_0_0_0"/>
<name>D9S5C1_FIBSS</name>
<gene>
    <name evidence="1" type="ordered locus">FSU_2481</name>
</gene>
<proteinExistence type="predicted"/>
<dbReference type="EMBL" id="CP002158">
    <property type="protein sequence ID" value="ADL25710.1"/>
    <property type="molecule type" value="Genomic_DNA"/>
</dbReference>
<evidence type="ECO:0000313" key="1">
    <source>
        <dbReference type="EMBL" id="ADL25710.1"/>
    </source>
</evidence>
<dbReference type="KEGG" id="fsc:FSU_2481"/>
<organism evidence="1 2">
    <name type="scientific">Fibrobacter succinogenes (strain ATCC 19169 / S85)</name>
    <dbReference type="NCBI Taxonomy" id="59374"/>
    <lineage>
        <taxon>Bacteria</taxon>
        <taxon>Pseudomonadati</taxon>
        <taxon>Fibrobacterota</taxon>
        <taxon>Fibrobacteria</taxon>
        <taxon>Fibrobacterales</taxon>
        <taxon>Fibrobacteraceae</taxon>
        <taxon>Fibrobacter</taxon>
    </lineage>
</organism>
<accession>D9S5C1</accession>
<dbReference type="Proteomes" id="UP000000517">
    <property type="component" value="Chromosome"/>
</dbReference>
<sequence length="50" mass="5782">MAVSYACVDVDDAYLNAVPFYEKNGLRFMNAEDDDPHTRLMYYDLMNLVA</sequence>
<protein>
    <submittedName>
        <fullName evidence="1">Conserved domain protein</fullName>
    </submittedName>
</protein>
<dbReference type="RefSeq" id="WP_014546619.1">
    <property type="nucleotide sequence ID" value="NC_013410.1"/>
</dbReference>
<evidence type="ECO:0000313" key="2">
    <source>
        <dbReference type="Proteomes" id="UP000000517"/>
    </source>
</evidence>
<reference evidence="2" key="1">
    <citation type="submission" date="2010-08" db="EMBL/GenBank/DDBJ databases">
        <title>Complete sequence of Fibrobacter succinogenes subsp. succinogenes S85.</title>
        <authorList>
            <person name="Durkin A.S."/>
            <person name="Nelson K.E."/>
            <person name="Morrison M."/>
            <person name="Forsberg C.W."/>
            <person name="Wilson D.B."/>
            <person name="Russell J.B."/>
            <person name="Cann I.K.O."/>
            <person name="Mackie R.I."/>
            <person name="White B.A."/>
        </authorList>
    </citation>
    <scope>NUCLEOTIDE SEQUENCE [LARGE SCALE GENOMIC DNA]</scope>
    <source>
        <strain evidence="2">ATCC 19169 / S85</strain>
    </source>
</reference>